<evidence type="ECO:0000313" key="2">
    <source>
        <dbReference type="Proteomes" id="UP000250784"/>
    </source>
</evidence>
<dbReference type="SUPFAM" id="SSF56672">
    <property type="entry name" value="DNA/RNA polymerases"/>
    <property type="match status" value="1"/>
</dbReference>
<keyword evidence="2" id="KW-1185">Reference proteome</keyword>
<proteinExistence type="predicted"/>
<accession>A0A2Z4QGF2</accession>
<name>A0A2Z4QGF2_9CAUD</name>
<evidence type="ECO:0008006" key="3">
    <source>
        <dbReference type="Google" id="ProtNLM"/>
    </source>
</evidence>
<dbReference type="Proteomes" id="UP000250784">
    <property type="component" value="Segment"/>
</dbReference>
<organism evidence="1 2">
    <name type="scientific">Ruegeria phage vB_RpoP-V13</name>
    <dbReference type="NCBI Taxonomy" id="2218612"/>
    <lineage>
        <taxon>Viruses</taxon>
        <taxon>Duplodnaviria</taxon>
        <taxon>Heunggongvirae</taxon>
        <taxon>Uroviricota</taxon>
        <taxon>Caudoviricetes</taxon>
        <taxon>Schitoviridae</taxon>
        <taxon>Rhodovirinae</taxon>
        <taxon>Pomeroyivirus</taxon>
        <taxon>Pomeroyivirus V13</taxon>
    </lineage>
</organism>
<evidence type="ECO:0000313" key="1">
    <source>
        <dbReference type="EMBL" id="AWY09362.1"/>
    </source>
</evidence>
<protein>
    <recommendedName>
        <fullName evidence="3">RNA polymerase subunit</fullName>
    </recommendedName>
</protein>
<dbReference type="EMBL" id="MH015256">
    <property type="protein sequence ID" value="AWY09362.1"/>
    <property type="molecule type" value="Genomic_DNA"/>
</dbReference>
<sequence length="266" mass="30767">METTLNPGESMVESQKNLEELFSKNQLLDVLRDQFSPLTDDPFKLDCVVQIYLHKQADLPTMVGLFSPKWGEPQEVALLLMEAVEEDLLDFDMDQERFILKYGISADVEEQLALYQFPLPMIVRPLKVKNNHMGSGYYDTKGSIILNGSDVFRDEDECLDHINRCNSVALTLNMDVVSSEEGNMIVPKRKIGESFEDFRKRRKQAEVFYEHSLKTMKMMMALGNEFWLTHKYDRRGRTYAVGYHINSQGTDYNKAVLELSKQEKLT</sequence>
<reference evidence="1 2" key="1">
    <citation type="submission" date="2018-03" db="EMBL/GenBank/DDBJ databases">
        <title>Diverse roseophage infecting Ruegeria pomeroyi DSS-3.</title>
        <authorList>
            <person name="Zhan Y."/>
            <person name="Chen F."/>
            <person name="Wommack E."/>
            <person name="Nasko D."/>
        </authorList>
    </citation>
    <scope>NUCLEOTIDE SEQUENCE [LARGE SCALE GENOMIC DNA]</scope>
</reference>
<gene>
    <name evidence="1" type="ORF">vBRpoPV13_05</name>
</gene>
<dbReference type="InterPro" id="IPR043502">
    <property type="entry name" value="DNA/RNA_pol_sf"/>
</dbReference>